<sequence>MGRVLKHLLFLLLLFVVGAGGAAAWLWFRSDEILRAELLKLVNQRLSGAAVSIGGARFDFIGRIHLYDVALRLSEESPPALWIPEVIVTLDRQQFTDHQRILLQRVQLNQPHLRVERDAEGQYAWSRVRWQGDADRPPLPDLIVSHGEVEYVTQSAAETPAARLLVQGVQLQARPVSRSSYAIEASARTDPTGEVVLRGQLPLEPASWKLAVEARQLRIERESLALAAALFPPVANHLDAVEQRLDEQLAHLGPALAPSVDRPRWDFGVSVVAKVHLHAAQAAPESPPEFRVAAQIFSGRATHPALPFPLSDVQAVLYADAERIVVRDLEAAHGDRRLTIQLQRERDGRMRVRAGVERVPVDPALVARLPATLQRQVKSLGLTGLLTGQADIAHDGARWSVEAEAALADGTVCHEKFPLLVRQVSATASWRDNLLRIEGAGSSGGTPIRVVGTLHDPGPTGSADFHIWADDFVLNDEIVRACPLALKRTIAELQLTGRGNARLRLQRPAGLNQKYQLRVWAAARKASMVYDQFRYPITELSGEALWDGDQVTFENLRGIHDGAVLTGRGYYELTEPGRLHLEVTAKEAAFDRDLYAALPAALREVWDAFAPQGRFSLHTVIDWTAGREVEVALPQFTLHRAHAQLRDFPFSWHDVTAELRYARGRLEIEEFSARHDELHISGQGVALCPADRPWQVTFSRFHVDDLSLTPALRRALPGGLRPVVDALNPQGRFSATGPVSFFGPTRTRPLVGATWDLNVQLAGCDITTGLLLRNVHGRVQCSGQFDGHDLRLQGQLDLDSLAVLENHQVTAIRGPFRYQDLQLEVGSRARTLPPRNDDVVQVTQAASVTGEAYDGEVTLDAYLDLRPEEPAYRAHLTLVSANLEKYALRHLRGQGNVRGLMNGWMDLRGRGFSFDRIGGEGQLQISPAALYELPVFLQIFQLPQFQPIDRSAFNYANFNFTVVNQRFDFQAIDLVGNTLSLRGRGYIRFDGLVNLYFYTKPPRNQVAVPGVREVVGLVGMLGQGWIAVRVYGSVATPVAEVVPLPVLDDALKQFLSAFERRPMGPPPPIWRGPPRASETNSPPRR</sequence>
<protein>
    <recommendedName>
        <fullName evidence="3">AsmA-like C-terminal domain-containing protein</fullName>
    </recommendedName>
</protein>
<dbReference type="GO" id="GO:0090313">
    <property type="term" value="P:regulation of protein targeting to membrane"/>
    <property type="evidence" value="ECO:0007669"/>
    <property type="project" value="TreeGrafter"/>
</dbReference>
<proteinExistence type="predicted"/>
<dbReference type="GO" id="GO:0005886">
    <property type="term" value="C:plasma membrane"/>
    <property type="evidence" value="ECO:0007669"/>
    <property type="project" value="TreeGrafter"/>
</dbReference>
<evidence type="ECO:0000256" key="1">
    <source>
        <dbReference type="SAM" id="MobiDB-lite"/>
    </source>
</evidence>
<dbReference type="AlphaFoldDB" id="A0A7C4LMU0"/>
<evidence type="ECO:0008006" key="3">
    <source>
        <dbReference type="Google" id="ProtNLM"/>
    </source>
</evidence>
<name>A0A7C4LMU0_9PLAN</name>
<dbReference type="PANTHER" id="PTHR30441">
    <property type="entry name" value="DUF748 DOMAIN-CONTAINING PROTEIN"/>
    <property type="match status" value="1"/>
</dbReference>
<evidence type="ECO:0000313" key="2">
    <source>
        <dbReference type="EMBL" id="HGT40773.1"/>
    </source>
</evidence>
<organism evidence="2">
    <name type="scientific">Schlesneria paludicola</name>
    <dbReference type="NCBI Taxonomy" id="360056"/>
    <lineage>
        <taxon>Bacteria</taxon>
        <taxon>Pseudomonadati</taxon>
        <taxon>Planctomycetota</taxon>
        <taxon>Planctomycetia</taxon>
        <taxon>Planctomycetales</taxon>
        <taxon>Planctomycetaceae</taxon>
        <taxon>Schlesneria</taxon>
    </lineage>
</organism>
<accession>A0A7C4LMU0</accession>
<dbReference type="InterPro" id="IPR052894">
    <property type="entry name" value="AsmA-related"/>
</dbReference>
<gene>
    <name evidence="2" type="ORF">ENS64_16130</name>
</gene>
<reference evidence="2" key="1">
    <citation type="journal article" date="2020" name="mSystems">
        <title>Genome- and Community-Level Interaction Insights into Carbon Utilization and Element Cycling Functions of Hydrothermarchaeota in Hydrothermal Sediment.</title>
        <authorList>
            <person name="Zhou Z."/>
            <person name="Liu Y."/>
            <person name="Xu W."/>
            <person name="Pan J."/>
            <person name="Luo Z.H."/>
            <person name="Li M."/>
        </authorList>
    </citation>
    <scope>NUCLEOTIDE SEQUENCE [LARGE SCALE GENOMIC DNA]</scope>
    <source>
        <strain evidence="2">SpSt-508</strain>
    </source>
</reference>
<dbReference type="PANTHER" id="PTHR30441:SF8">
    <property type="entry name" value="DUF748 DOMAIN-CONTAINING PROTEIN"/>
    <property type="match status" value="1"/>
</dbReference>
<comment type="caution">
    <text evidence="2">The sequence shown here is derived from an EMBL/GenBank/DDBJ whole genome shotgun (WGS) entry which is preliminary data.</text>
</comment>
<feature type="region of interest" description="Disordered" evidence="1">
    <location>
        <begin position="1063"/>
        <end position="1085"/>
    </location>
</feature>
<dbReference type="EMBL" id="DSVQ01000018">
    <property type="protein sequence ID" value="HGT40773.1"/>
    <property type="molecule type" value="Genomic_DNA"/>
</dbReference>